<accession>A0A7W7ZDK6</accession>
<evidence type="ECO:0000313" key="2">
    <source>
        <dbReference type="EMBL" id="MBB5057822.1"/>
    </source>
</evidence>
<evidence type="ECO:0000256" key="1">
    <source>
        <dbReference type="SAM" id="SignalP"/>
    </source>
</evidence>
<keyword evidence="1" id="KW-0732">Signal</keyword>
<feature type="signal peptide" evidence="1">
    <location>
        <begin position="1"/>
        <end position="32"/>
    </location>
</feature>
<sequence>MNRTPVRKYTGLWLAACSFAAVIPFAANSAKAQSTGVSNPPPVTIEATPDETPVLHQKPSASVAYAPGSPEATAVQAQPQSQLPPASATTYGAYVPYRPAGAAMVAAPHDPDGDIVTSPVTQHESNEDAGIVTYVPSRPNEVPQGTLFTVRIRETVSTASTPVGTRFTAEVTQPMQHEGRVVIPVGSVLHGRVTVARGGRRIGGPAAIHLLPESVTLPDGTHYILHAQVIDTSEHHVTRINDEGTILRRDHVKGTLAAMSLTTGGAAATGAVFGGVPGAFIGAGIGAGVSTVWWLKQDRQEVVPQNTTLVFSLSTPMSITPLTMGTQ</sequence>
<keyword evidence="3" id="KW-1185">Reference proteome</keyword>
<gene>
    <name evidence="2" type="ORF">HDF16_002528</name>
</gene>
<dbReference type="RefSeq" id="WP_184216960.1">
    <property type="nucleotide sequence ID" value="NZ_JACHIP010000003.1"/>
</dbReference>
<reference evidence="2 3" key="1">
    <citation type="submission" date="2020-08" db="EMBL/GenBank/DDBJ databases">
        <title>Genomic Encyclopedia of Type Strains, Phase IV (KMG-V): Genome sequencing to study the core and pangenomes of soil and plant-associated prokaryotes.</title>
        <authorList>
            <person name="Whitman W."/>
        </authorList>
    </citation>
    <scope>NUCLEOTIDE SEQUENCE [LARGE SCALE GENOMIC DNA]</scope>
    <source>
        <strain evidence="2 3">M8UP14</strain>
    </source>
</reference>
<comment type="caution">
    <text evidence="2">The sequence shown here is derived from an EMBL/GenBank/DDBJ whole genome shotgun (WGS) entry which is preliminary data.</text>
</comment>
<evidence type="ECO:0000313" key="3">
    <source>
        <dbReference type="Proteomes" id="UP000540989"/>
    </source>
</evidence>
<dbReference type="AlphaFoldDB" id="A0A7W7ZDK6"/>
<name>A0A7W7ZDK6_9BACT</name>
<proteinExistence type="predicted"/>
<protein>
    <submittedName>
        <fullName evidence="2">Uncharacterized protein</fullName>
    </submittedName>
</protein>
<dbReference type="Proteomes" id="UP000540989">
    <property type="component" value="Unassembled WGS sequence"/>
</dbReference>
<feature type="chain" id="PRO_5030625630" evidence="1">
    <location>
        <begin position="33"/>
        <end position="327"/>
    </location>
</feature>
<organism evidence="2 3">
    <name type="scientific">Granulicella aggregans</name>
    <dbReference type="NCBI Taxonomy" id="474949"/>
    <lineage>
        <taxon>Bacteria</taxon>
        <taxon>Pseudomonadati</taxon>
        <taxon>Acidobacteriota</taxon>
        <taxon>Terriglobia</taxon>
        <taxon>Terriglobales</taxon>
        <taxon>Acidobacteriaceae</taxon>
        <taxon>Granulicella</taxon>
    </lineage>
</organism>
<dbReference type="EMBL" id="JACHIP010000003">
    <property type="protein sequence ID" value="MBB5057822.1"/>
    <property type="molecule type" value="Genomic_DNA"/>
</dbReference>